<comment type="caution">
    <text evidence="20">The sequence shown here is derived from an EMBL/GenBank/DDBJ whole genome shotgun (WGS) entry which is preliminary data.</text>
</comment>
<keyword evidence="16" id="KW-0594">Phospholipid biosynthesis</keyword>
<dbReference type="PANTHER" id="PTHR46382">
    <property type="entry name" value="PHOSPHATIDATE CYTIDYLYLTRANSFERASE"/>
    <property type="match status" value="1"/>
</dbReference>
<dbReference type="Proteomes" id="UP000638981">
    <property type="component" value="Unassembled WGS sequence"/>
</dbReference>
<reference evidence="20" key="2">
    <citation type="submission" date="2020-09" db="EMBL/GenBank/DDBJ databases">
        <authorList>
            <person name="Sun Q."/>
            <person name="Kim S."/>
        </authorList>
    </citation>
    <scope>NUCLEOTIDE SEQUENCE</scope>
    <source>
        <strain evidence="20">KCTC 23310</strain>
    </source>
</reference>
<feature type="transmembrane region" description="Helical" evidence="19">
    <location>
        <begin position="175"/>
        <end position="193"/>
    </location>
</feature>
<evidence type="ECO:0000313" key="21">
    <source>
        <dbReference type="Proteomes" id="UP000638981"/>
    </source>
</evidence>
<organism evidence="20 21">
    <name type="scientific">Neogemmobacter tilapiae</name>
    <dbReference type="NCBI Taxonomy" id="875041"/>
    <lineage>
        <taxon>Bacteria</taxon>
        <taxon>Pseudomonadati</taxon>
        <taxon>Pseudomonadota</taxon>
        <taxon>Alphaproteobacteria</taxon>
        <taxon>Rhodobacterales</taxon>
        <taxon>Paracoccaceae</taxon>
        <taxon>Neogemmobacter</taxon>
    </lineage>
</organism>
<keyword evidence="10 18" id="KW-0808">Transferase</keyword>
<accession>A0A918TRA4</accession>
<keyword evidence="9" id="KW-0444">Lipid biosynthesis</keyword>
<keyword evidence="15 19" id="KW-0472">Membrane</keyword>
<evidence type="ECO:0000256" key="6">
    <source>
        <dbReference type="ARBA" id="ARBA00012487"/>
    </source>
</evidence>
<evidence type="ECO:0000256" key="7">
    <source>
        <dbReference type="ARBA" id="ARBA00019373"/>
    </source>
</evidence>
<gene>
    <name evidence="20" type="primary">cdsA</name>
    <name evidence="20" type="ORF">GCM10007315_22630</name>
</gene>
<evidence type="ECO:0000256" key="13">
    <source>
        <dbReference type="ARBA" id="ARBA00022989"/>
    </source>
</evidence>
<evidence type="ECO:0000256" key="2">
    <source>
        <dbReference type="ARBA" id="ARBA00004651"/>
    </source>
</evidence>
<protein>
    <recommendedName>
        <fullName evidence="7 18">Phosphatidate cytidylyltransferase</fullName>
        <ecNumber evidence="6 18">2.7.7.41</ecNumber>
    </recommendedName>
</protein>
<evidence type="ECO:0000256" key="5">
    <source>
        <dbReference type="ARBA" id="ARBA00010185"/>
    </source>
</evidence>
<name>A0A918TRA4_9RHOB</name>
<evidence type="ECO:0000313" key="20">
    <source>
        <dbReference type="EMBL" id="GHC58437.1"/>
    </source>
</evidence>
<dbReference type="PROSITE" id="PS01315">
    <property type="entry name" value="CDS"/>
    <property type="match status" value="1"/>
</dbReference>
<dbReference type="GO" id="GO:0016024">
    <property type="term" value="P:CDP-diacylglycerol biosynthetic process"/>
    <property type="evidence" value="ECO:0007669"/>
    <property type="project" value="TreeGrafter"/>
</dbReference>
<dbReference type="Pfam" id="PF01148">
    <property type="entry name" value="CTP_transf_1"/>
    <property type="match status" value="1"/>
</dbReference>
<sequence length="300" mass="31671">MTEQVAKGRWSDLGRRLVSAVVLVAIAAVDIWTGGLWFILMVAGLVGLMAWELDRMTAPDGELVQAPGLALMAAICLFGAVGFSAPIDVALIGVIAVGFLGTDRRQRVPATLAILAIMLAAMQLCLLQHKQGTPALLWLIGVVIASDVLGYFAGRLLGGPKFWPAISPKKTWSGTVAGWIGAGLVGLGFVTWGGAPWGLVWVSALLALAGQMGDIGESWLKRQAGVKDSSNLIPGHGGVMDRFDALTGAALALFLLLHFFPALPLPLAEPDLDQGLIRFEIPLEDSVPSEPELFGPRIQP</sequence>
<keyword evidence="13 19" id="KW-1133">Transmembrane helix</keyword>
<evidence type="ECO:0000256" key="17">
    <source>
        <dbReference type="ARBA" id="ARBA00023264"/>
    </source>
</evidence>
<keyword evidence="11 18" id="KW-0812">Transmembrane</keyword>
<dbReference type="InterPro" id="IPR000374">
    <property type="entry name" value="PC_trans"/>
</dbReference>
<evidence type="ECO:0000256" key="16">
    <source>
        <dbReference type="ARBA" id="ARBA00023209"/>
    </source>
</evidence>
<evidence type="ECO:0000256" key="10">
    <source>
        <dbReference type="ARBA" id="ARBA00022679"/>
    </source>
</evidence>
<comment type="pathway">
    <text evidence="4">Lipid metabolism.</text>
</comment>
<comment type="subcellular location">
    <subcellularLocation>
        <location evidence="2">Cell membrane</location>
        <topology evidence="2">Multi-pass membrane protein</topology>
    </subcellularLocation>
</comment>
<keyword evidence="14" id="KW-0443">Lipid metabolism</keyword>
<proteinExistence type="inferred from homology"/>
<keyword evidence="8" id="KW-1003">Cell membrane</keyword>
<feature type="transmembrane region" description="Helical" evidence="19">
    <location>
        <begin position="21"/>
        <end position="51"/>
    </location>
</feature>
<feature type="transmembrane region" description="Helical" evidence="19">
    <location>
        <begin position="241"/>
        <end position="260"/>
    </location>
</feature>
<keyword evidence="17" id="KW-1208">Phospholipid metabolism</keyword>
<dbReference type="AlphaFoldDB" id="A0A918TRA4"/>
<evidence type="ECO:0000256" key="1">
    <source>
        <dbReference type="ARBA" id="ARBA00001698"/>
    </source>
</evidence>
<comment type="pathway">
    <text evidence="3 18">Phospholipid metabolism; CDP-diacylglycerol biosynthesis; CDP-diacylglycerol from sn-glycerol 3-phosphate: step 3/3.</text>
</comment>
<keyword evidence="12 18" id="KW-0548">Nucleotidyltransferase</keyword>
<comment type="catalytic activity">
    <reaction evidence="1 18">
        <text>a 1,2-diacyl-sn-glycero-3-phosphate + CTP + H(+) = a CDP-1,2-diacyl-sn-glycerol + diphosphate</text>
        <dbReference type="Rhea" id="RHEA:16229"/>
        <dbReference type="ChEBI" id="CHEBI:15378"/>
        <dbReference type="ChEBI" id="CHEBI:33019"/>
        <dbReference type="ChEBI" id="CHEBI:37563"/>
        <dbReference type="ChEBI" id="CHEBI:58332"/>
        <dbReference type="ChEBI" id="CHEBI:58608"/>
        <dbReference type="EC" id="2.7.7.41"/>
    </reaction>
</comment>
<evidence type="ECO:0000256" key="12">
    <source>
        <dbReference type="ARBA" id="ARBA00022695"/>
    </source>
</evidence>
<dbReference type="GO" id="GO:0005886">
    <property type="term" value="C:plasma membrane"/>
    <property type="evidence" value="ECO:0007669"/>
    <property type="project" value="UniProtKB-SubCell"/>
</dbReference>
<evidence type="ECO:0000256" key="18">
    <source>
        <dbReference type="RuleBase" id="RU003938"/>
    </source>
</evidence>
<dbReference type="RefSeq" id="WP_189411776.1">
    <property type="nucleotide sequence ID" value="NZ_BMYJ01000006.1"/>
</dbReference>
<dbReference type="EC" id="2.7.7.41" evidence="6 18"/>
<feature type="transmembrane region" description="Helical" evidence="19">
    <location>
        <begin position="135"/>
        <end position="154"/>
    </location>
</feature>
<dbReference type="EMBL" id="BMYJ01000006">
    <property type="protein sequence ID" value="GHC58437.1"/>
    <property type="molecule type" value="Genomic_DNA"/>
</dbReference>
<evidence type="ECO:0000256" key="9">
    <source>
        <dbReference type="ARBA" id="ARBA00022516"/>
    </source>
</evidence>
<evidence type="ECO:0000256" key="19">
    <source>
        <dbReference type="SAM" id="Phobius"/>
    </source>
</evidence>
<feature type="transmembrane region" description="Helical" evidence="19">
    <location>
        <begin position="112"/>
        <end position="129"/>
    </location>
</feature>
<evidence type="ECO:0000256" key="8">
    <source>
        <dbReference type="ARBA" id="ARBA00022475"/>
    </source>
</evidence>
<evidence type="ECO:0000256" key="14">
    <source>
        <dbReference type="ARBA" id="ARBA00023098"/>
    </source>
</evidence>
<comment type="similarity">
    <text evidence="5 18">Belongs to the CDS family.</text>
</comment>
<keyword evidence="21" id="KW-1185">Reference proteome</keyword>
<evidence type="ECO:0000256" key="15">
    <source>
        <dbReference type="ARBA" id="ARBA00023136"/>
    </source>
</evidence>
<feature type="transmembrane region" description="Helical" evidence="19">
    <location>
        <begin position="71"/>
        <end position="100"/>
    </location>
</feature>
<reference evidence="20" key="1">
    <citation type="journal article" date="2014" name="Int. J. Syst. Evol. Microbiol.">
        <title>Complete genome sequence of Corynebacterium casei LMG S-19264T (=DSM 44701T), isolated from a smear-ripened cheese.</title>
        <authorList>
            <consortium name="US DOE Joint Genome Institute (JGI-PGF)"/>
            <person name="Walter F."/>
            <person name="Albersmeier A."/>
            <person name="Kalinowski J."/>
            <person name="Ruckert C."/>
        </authorList>
    </citation>
    <scope>NUCLEOTIDE SEQUENCE</scope>
    <source>
        <strain evidence="20">KCTC 23310</strain>
    </source>
</reference>
<evidence type="ECO:0000256" key="11">
    <source>
        <dbReference type="ARBA" id="ARBA00022692"/>
    </source>
</evidence>
<evidence type="ECO:0000256" key="4">
    <source>
        <dbReference type="ARBA" id="ARBA00005189"/>
    </source>
</evidence>
<dbReference type="PANTHER" id="PTHR46382:SF1">
    <property type="entry name" value="PHOSPHATIDATE CYTIDYLYLTRANSFERASE"/>
    <property type="match status" value="1"/>
</dbReference>
<dbReference type="GO" id="GO:0004605">
    <property type="term" value="F:phosphatidate cytidylyltransferase activity"/>
    <property type="evidence" value="ECO:0007669"/>
    <property type="project" value="UniProtKB-EC"/>
</dbReference>
<evidence type="ECO:0000256" key="3">
    <source>
        <dbReference type="ARBA" id="ARBA00005119"/>
    </source>
</evidence>